<gene>
    <name evidence="1" type="ORF">DVT68_14890</name>
</gene>
<organism evidence="1 2">
    <name type="scientific">Dyella solisilvae</name>
    <dbReference type="NCBI Taxonomy" id="1920168"/>
    <lineage>
        <taxon>Bacteria</taxon>
        <taxon>Pseudomonadati</taxon>
        <taxon>Pseudomonadota</taxon>
        <taxon>Gammaproteobacteria</taxon>
        <taxon>Lysobacterales</taxon>
        <taxon>Rhodanobacteraceae</taxon>
        <taxon>Dyella</taxon>
    </lineage>
</organism>
<reference evidence="1 2" key="1">
    <citation type="submission" date="2018-07" db="EMBL/GenBank/DDBJ databases">
        <title>Dyella solisilvae sp. nov., isolated from the pine and broad-leaved mixed forest soil.</title>
        <authorList>
            <person name="Gao Z."/>
            <person name="Qiu L."/>
        </authorList>
    </citation>
    <scope>NUCLEOTIDE SEQUENCE [LARGE SCALE GENOMIC DNA]</scope>
    <source>
        <strain evidence="1 2">DHG54</strain>
    </source>
</reference>
<dbReference type="RefSeq" id="WP_114825898.1">
    <property type="nucleotide sequence ID" value="NZ_QQSY01000004.1"/>
</dbReference>
<comment type="caution">
    <text evidence="1">The sequence shown here is derived from an EMBL/GenBank/DDBJ whole genome shotgun (WGS) entry which is preliminary data.</text>
</comment>
<proteinExistence type="predicted"/>
<accession>A0A370K6E2</accession>
<evidence type="ECO:0000313" key="1">
    <source>
        <dbReference type="EMBL" id="RDI97580.1"/>
    </source>
</evidence>
<name>A0A370K6E2_9GAMM</name>
<keyword evidence="2" id="KW-1185">Reference proteome</keyword>
<evidence type="ECO:0000313" key="2">
    <source>
        <dbReference type="Proteomes" id="UP000254711"/>
    </source>
</evidence>
<dbReference type="EMBL" id="QQSY01000004">
    <property type="protein sequence ID" value="RDI97580.1"/>
    <property type="molecule type" value="Genomic_DNA"/>
</dbReference>
<protein>
    <submittedName>
        <fullName evidence="1">Uncharacterized protein</fullName>
    </submittedName>
</protein>
<sequence length="113" mass="11688">MTIKVYLDTTQTPPVTVNPEIHNVNHGNETITWVPGDNQSFAFSGLTIPAGNYTPPNPFGTPVVTDGEITVTDSNGSSATYLYIISVTSGGQTYSSNAVGIGGGAGNPSIKNN</sequence>
<dbReference type="AlphaFoldDB" id="A0A370K6E2"/>
<dbReference type="Proteomes" id="UP000254711">
    <property type="component" value="Unassembled WGS sequence"/>
</dbReference>